<dbReference type="SUPFAM" id="SSF48065">
    <property type="entry name" value="DBL homology domain (DH-domain)"/>
    <property type="match status" value="1"/>
</dbReference>
<dbReference type="PROSITE" id="PS50010">
    <property type="entry name" value="DH_2"/>
    <property type="match status" value="1"/>
</dbReference>
<evidence type="ECO:0000256" key="1">
    <source>
        <dbReference type="SAM" id="MobiDB-lite"/>
    </source>
</evidence>
<dbReference type="EMBL" id="MDYQ01000031">
    <property type="protein sequence ID" value="PRP86450.1"/>
    <property type="molecule type" value="Genomic_DNA"/>
</dbReference>
<accession>A0A2P6NR92</accession>
<dbReference type="InterPro" id="IPR055251">
    <property type="entry name" value="SOS1_NGEF_PH"/>
</dbReference>
<organism evidence="4 5">
    <name type="scientific">Planoprotostelium fungivorum</name>
    <dbReference type="NCBI Taxonomy" id="1890364"/>
    <lineage>
        <taxon>Eukaryota</taxon>
        <taxon>Amoebozoa</taxon>
        <taxon>Evosea</taxon>
        <taxon>Variosea</taxon>
        <taxon>Cavosteliida</taxon>
        <taxon>Cavosteliaceae</taxon>
        <taxon>Planoprotostelium</taxon>
    </lineage>
</organism>
<dbReference type="InterPro" id="IPR011993">
    <property type="entry name" value="PH-like_dom_sf"/>
</dbReference>
<gene>
    <name evidence="4" type="ORF">PROFUN_05369</name>
</gene>
<dbReference type="InterPro" id="IPR001849">
    <property type="entry name" value="PH_domain"/>
</dbReference>
<keyword evidence="5" id="KW-1185">Reference proteome</keyword>
<dbReference type="GO" id="GO:0005085">
    <property type="term" value="F:guanyl-nucleotide exchange factor activity"/>
    <property type="evidence" value="ECO:0007669"/>
    <property type="project" value="InterPro"/>
</dbReference>
<dbReference type="Proteomes" id="UP000241769">
    <property type="component" value="Unassembled WGS sequence"/>
</dbReference>
<dbReference type="PROSITE" id="PS50003">
    <property type="entry name" value="PH_DOMAIN"/>
    <property type="match status" value="1"/>
</dbReference>
<dbReference type="InParanoid" id="A0A2P6NR92"/>
<dbReference type="SUPFAM" id="SSF50729">
    <property type="entry name" value="PH domain-like"/>
    <property type="match status" value="1"/>
</dbReference>
<comment type="caution">
    <text evidence="4">The sequence shown here is derived from an EMBL/GenBank/DDBJ whole genome shotgun (WGS) entry which is preliminary data.</text>
</comment>
<proteinExistence type="predicted"/>
<dbReference type="GO" id="GO:0005737">
    <property type="term" value="C:cytoplasm"/>
    <property type="evidence" value="ECO:0007669"/>
    <property type="project" value="TreeGrafter"/>
</dbReference>
<feature type="compositionally biased region" description="Polar residues" evidence="1">
    <location>
        <begin position="545"/>
        <end position="562"/>
    </location>
</feature>
<reference evidence="4 5" key="1">
    <citation type="journal article" date="2018" name="Genome Biol. Evol.">
        <title>Multiple Roots of Fruiting Body Formation in Amoebozoa.</title>
        <authorList>
            <person name="Hillmann F."/>
            <person name="Forbes G."/>
            <person name="Novohradska S."/>
            <person name="Ferling I."/>
            <person name="Riege K."/>
            <person name="Groth M."/>
            <person name="Westermann M."/>
            <person name="Marz M."/>
            <person name="Spaller T."/>
            <person name="Winckler T."/>
            <person name="Schaap P."/>
            <person name="Glockner G."/>
        </authorList>
    </citation>
    <scope>NUCLEOTIDE SEQUENCE [LARGE SCALE GENOMIC DNA]</scope>
    <source>
        <strain evidence="4 5">Jena</strain>
    </source>
</reference>
<dbReference type="Pfam" id="PF00621">
    <property type="entry name" value="RhoGEF"/>
    <property type="match status" value="1"/>
</dbReference>
<feature type="domain" description="PH" evidence="2">
    <location>
        <begin position="283"/>
        <end position="377"/>
    </location>
</feature>
<dbReference type="Gene3D" id="1.20.900.10">
    <property type="entry name" value="Dbl homology (DH) domain"/>
    <property type="match status" value="1"/>
</dbReference>
<dbReference type="Pfam" id="PF22697">
    <property type="entry name" value="SOS1_NGEF_PH"/>
    <property type="match status" value="1"/>
</dbReference>
<protein>
    <recommendedName>
        <fullName evidence="6">DH domain-containing protein</fullName>
    </recommendedName>
</protein>
<evidence type="ECO:0000259" key="3">
    <source>
        <dbReference type="PROSITE" id="PS50010"/>
    </source>
</evidence>
<dbReference type="InterPro" id="IPR000219">
    <property type="entry name" value="DH_dom"/>
</dbReference>
<evidence type="ECO:0000313" key="4">
    <source>
        <dbReference type="EMBL" id="PRP86450.1"/>
    </source>
</evidence>
<evidence type="ECO:0000313" key="5">
    <source>
        <dbReference type="Proteomes" id="UP000241769"/>
    </source>
</evidence>
<name>A0A2P6NR92_9EUKA</name>
<evidence type="ECO:0008006" key="6">
    <source>
        <dbReference type="Google" id="ProtNLM"/>
    </source>
</evidence>
<dbReference type="Gene3D" id="2.30.29.30">
    <property type="entry name" value="Pleckstrin-homology domain (PH domain)/Phosphotyrosine-binding domain (PTB)"/>
    <property type="match status" value="1"/>
</dbReference>
<dbReference type="AlphaFoldDB" id="A0A2P6NR92"/>
<feature type="domain" description="DH" evidence="3">
    <location>
        <begin position="62"/>
        <end position="251"/>
    </location>
</feature>
<dbReference type="PANTHER" id="PTHR12673">
    <property type="entry name" value="FACIOGENITAL DYSPLASIA PROTEIN"/>
    <property type="match status" value="1"/>
</dbReference>
<dbReference type="PANTHER" id="PTHR12673:SF159">
    <property type="entry name" value="LD03170P"/>
    <property type="match status" value="1"/>
</dbReference>
<dbReference type="CDD" id="cd00160">
    <property type="entry name" value="RhoGEF"/>
    <property type="match status" value="1"/>
</dbReference>
<dbReference type="OrthoDB" id="20696at2759"/>
<sequence>MASGPGQMAGHGRTRTMRVATTTENAWGGLTLPAAVKEMLISPSAPVVLPESDEETERRERMRSKVIEEIVETERKYLEDITILLECYVVPLRESGLMNDVHYADAMILFSTVEDIRHGNNELLALLEQQTKEQMLIGEVFQQMADRICQFNGVFCNHQKKAMDGIDQLSKSLPAFRAQLDHCRKLTAFRIGNQSGLGILDLLVKPFQRLLKYPLLIEQLIKYTDPSHPDFVNLDGALVILQQKVDVINNQKADSDNLKRLLECNSLIDGLPKGFRMVTTRRRFIHEGDVGKISGANDQERHLFLFNDCLIYTKRKGPRFIYRGMIPHYRMRLEPLTEEERYSWKVHRSDLDKDYIFYVPSDGERKIWIRMFQEVIENSSKKTRTALDRDLVRVYYHKTFKTFAITDTQTVGELYSHAIKKITLGALAEDCLIGGRMLTVINGVRENMDLKVPIRDVLKKTGQKMNDLNCHFLIVSESVKLPAGINLDRIIGRSPLSNKNAVLIPSDTGVGPTWSSPVGSPDSKSPPTLARSPPSYAPPRPPTERASSSNKVMNNNTMSPGNPNRKFTVRSKSTEDLFAGRNMEEETELDTMGEYNMSPKSDSEDYMDPSTL</sequence>
<dbReference type="SMART" id="SM00233">
    <property type="entry name" value="PH"/>
    <property type="match status" value="1"/>
</dbReference>
<evidence type="ECO:0000259" key="2">
    <source>
        <dbReference type="PROSITE" id="PS50003"/>
    </source>
</evidence>
<dbReference type="STRING" id="1890364.A0A2P6NR92"/>
<dbReference type="InterPro" id="IPR035899">
    <property type="entry name" value="DBL_dom_sf"/>
</dbReference>
<dbReference type="InterPro" id="IPR051092">
    <property type="entry name" value="FYVE_RhoGEF_PH"/>
</dbReference>
<dbReference type="SMART" id="SM00325">
    <property type="entry name" value="RhoGEF"/>
    <property type="match status" value="1"/>
</dbReference>
<feature type="compositionally biased region" description="Polar residues" evidence="1">
    <location>
        <begin position="513"/>
        <end position="526"/>
    </location>
</feature>
<feature type="region of interest" description="Disordered" evidence="1">
    <location>
        <begin position="508"/>
        <end position="612"/>
    </location>
</feature>